<dbReference type="CDD" id="cd22160">
    <property type="entry name" value="F-box_AtFBL13-like"/>
    <property type="match status" value="1"/>
</dbReference>
<dbReference type="SUPFAM" id="SSF81383">
    <property type="entry name" value="F-box domain"/>
    <property type="match status" value="1"/>
</dbReference>
<dbReference type="EMBL" id="OIVN01003128">
    <property type="protein sequence ID" value="SPD09003.1"/>
    <property type="molecule type" value="Genomic_DNA"/>
</dbReference>
<dbReference type="Gene3D" id="1.20.1280.50">
    <property type="match status" value="1"/>
</dbReference>
<proteinExistence type="predicted"/>
<dbReference type="EMBL" id="OIVN01000614">
    <property type="protein sequence ID" value="SPC83006.1"/>
    <property type="molecule type" value="Genomic_DNA"/>
</dbReference>
<protein>
    <recommendedName>
        <fullName evidence="1">FBD domain-containing protein</fullName>
    </recommendedName>
</protein>
<dbReference type="SMART" id="SM00579">
    <property type="entry name" value="FBD"/>
    <property type="match status" value="1"/>
</dbReference>
<dbReference type="AlphaFoldDB" id="A0A2N9EW50"/>
<reference evidence="2" key="1">
    <citation type="submission" date="2018-02" db="EMBL/GenBank/DDBJ databases">
        <authorList>
            <person name="Cohen D.B."/>
            <person name="Kent A.D."/>
        </authorList>
    </citation>
    <scope>NUCLEOTIDE SEQUENCE</scope>
</reference>
<sequence length="326" mass="37407">MAQNNTRNRISNLSDSLLCHILSFLPTIEAVATSLLSSRWKTVWTLVPNLYFDVDGIETISNSSSSDQCHVTFAQILFRVWALRNVNCVQKFRLKGQYLDSDSIDIDSCVRAVIARDVEHIHLNIGHDEPLKMPCSLFICKTLVVLKLKDHSETSDHGIWAWDFIGALFNVKYLHLYQYTTQCLIFSSDLDPPMFYNLVCLNFHYCCKWHALPLVLQRSPNLETLVCQWTHCCHLGRSASGNIRINEPHTVPECLSSQLTTFNFEGFVWAEDELEVVRYILKNARFLKKLTITSSLPDSDVKLHLLKELLVFPKCSSKCKIAFVYN</sequence>
<dbReference type="InterPro" id="IPR001810">
    <property type="entry name" value="F-box_dom"/>
</dbReference>
<dbReference type="SUPFAM" id="SSF52047">
    <property type="entry name" value="RNI-like"/>
    <property type="match status" value="1"/>
</dbReference>
<dbReference type="InterPro" id="IPR036047">
    <property type="entry name" value="F-box-like_dom_sf"/>
</dbReference>
<dbReference type="Pfam" id="PF00646">
    <property type="entry name" value="F-box"/>
    <property type="match status" value="1"/>
</dbReference>
<evidence type="ECO:0000259" key="1">
    <source>
        <dbReference type="SMART" id="SM00579"/>
    </source>
</evidence>
<feature type="domain" description="FBD" evidence="1">
    <location>
        <begin position="253"/>
        <end position="324"/>
    </location>
</feature>
<gene>
    <name evidence="2" type="ORF">FSB_LOCUS10888</name>
    <name evidence="3" type="ORF">FSB_LOCUS36885</name>
</gene>
<dbReference type="PANTHER" id="PTHR31900">
    <property type="entry name" value="F-BOX/RNI SUPERFAMILY PROTEIN-RELATED"/>
    <property type="match status" value="1"/>
</dbReference>
<dbReference type="InterPro" id="IPR053781">
    <property type="entry name" value="F-box_AtFBL13-like"/>
</dbReference>
<dbReference type="Pfam" id="PF08387">
    <property type="entry name" value="FBD"/>
    <property type="match status" value="1"/>
</dbReference>
<accession>A0A2N9EW50</accession>
<evidence type="ECO:0000313" key="2">
    <source>
        <dbReference type="EMBL" id="SPC83006.1"/>
    </source>
</evidence>
<organism evidence="2">
    <name type="scientific">Fagus sylvatica</name>
    <name type="common">Beechnut</name>
    <dbReference type="NCBI Taxonomy" id="28930"/>
    <lineage>
        <taxon>Eukaryota</taxon>
        <taxon>Viridiplantae</taxon>
        <taxon>Streptophyta</taxon>
        <taxon>Embryophyta</taxon>
        <taxon>Tracheophyta</taxon>
        <taxon>Spermatophyta</taxon>
        <taxon>Magnoliopsida</taxon>
        <taxon>eudicotyledons</taxon>
        <taxon>Gunneridae</taxon>
        <taxon>Pentapetalae</taxon>
        <taxon>rosids</taxon>
        <taxon>fabids</taxon>
        <taxon>Fagales</taxon>
        <taxon>Fagaceae</taxon>
        <taxon>Fagus</taxon>
    </lineage>
</organism>
<dbReference type="InterPro" id="IPR006566">
    <property type="entry name" value="FBD"/>
</dbReference>
<evidence type="ECO:0000313" key="3">
    <source>
        <dbReference type="EMBL" id="SPD09003.1"/>
    </source>
</evidence>
<name>A0A2N9EW50_FAGSY</name>
<dbReference type="InterPro" id="IPR050232">
    <property type="entry name" value="FBL13/AtMIF1-like"/>
</dbReference>
<dbReference type="PANTHER" id="PTHR31900:SF34">
    <property type="entry name" value="EMB|CAB62440.1-RELATED"/>
    <property type="match status" value="1"/>
</dbReference>